<name>A0A2T3B517_AMORE</name>
<sequence>MEISGNEIADVVLRQFDAFPTKGKPLNRGAGVKEWVPLSGIVAQGKNSLTCLATATGMKCLPQNRIAQAQGTVLHDWHAEILAIRSFNRFLLDECYALASCQKQTSEFIRLRSPDERTESHFQPFALNDGINLHMYCSEAPCGDASMELTMAAQDDSTPWDLPPSINGVNPTTSPSTDTSPPSDATTHPLLQGRGYFSALGIVRRKPSRPDAPPTLSKSCSDKLALKQSTSLLSSLTSLLISPSNIYLTSLILPSSQHSASACQRAFSPSGRLKELNGKTWDGGYAFTPFSVLTTDREFRFSRRQALSPGEKLVPSNISASWTPLQFETLIGGVLQGRRQHDLKAASCVCKRRMWKLALEIAALVAVPRIERGLRGGMYGDVKGDELLRYRRSVKESVRTGPLQGWVRNVGGEEFGIEGVGI</sequence>
<dbReference type="OrthoDB" id="10268011at2759"/>
<dbReference type="STRING" id="857342.A0A2T3B517"/>
<dbReference type="PROSITE" id="PS50141">
    <property type="entry name" value="A_DEAMIN_EDITASE"/>
    <property type="match status" value="1"/>
</dbReference>
<dbReference type="AlphaFoldDB" id="A0A2T3B517"/>
<dbReference type="FunCoup" id="A0A2T3B517">
    <property type="interactions" value="253"/>
</dbReference>
<dbReference type="InterPro" id="IPR042935">
    <property type="entry name" value="Tad1"/>
</dbReference>
<dbReference type="RefSeq" id="XP_024722009.1">
    <property type="nucleotide sequence ID" value="XM_024861682.1"/>
</dbReference>
<dbReference type="GO" id="GO:0002100">
    <property type="term" value="P:tRNA wobble adenosine to inosine editing"/>
    <property type="evidence" value="ECO:0007669"/>
    <property type="project" value="InterPro"/>
</dbReference>
<dbReference type="InParanoid" id="A0A2T3B517"/>
<organism evidence="3 4">
    <name type="scientific">Amorphotheca resinae ATCC 22711</name>
    <dbReference type="NCBI Taxonomy" id="857342"/>
    <lineage>
        <taxon>Eukaryota</taxon>
        <taxon>Fungi</taxon>
        <taxon>Dikarya</taxon>
        <taxon>Ascomycota</taxon>
        <taxon>Pezizomycotina</taxon>
        <taxon>Leotiomycetes</taxon>
        <taxon>Helotiales</taxon>
        <taxon>Amorphothecaceae</taxon>
        <taxon>Amorphotheca</taxon>
    </lineage>
</organism>
<dbReference type="PANTHER" id="PTHR47803">
    <property type="entry name" value="TRNA-SPECIFIC ADENOSINE DEAMINASE 1"/>
    <property type="match status" value="1"/>
</dbReference>
<reference evidence="3 4" key="1">
    <citation type="journal article" date="2018" name="New Phytol.">
        <title>Comparative genomics and transcriptomics depict ericoid mycorrhizal fungi as versatile saprotrophs and plant mutualists.</title>
        <authorList>
            <person name="Martino E."/>
            <person name="Morin E."/>
            <person name="Grelet G.A."/>
            <person name="Kuo A."/>
            <person name="Kohler A."/>
            <person name="Daghino S."/>
            <person name="Barry K.W."/>
            <person name="Cichocki N."/>
            <person name="Clum A."/>
            <person name="Dockter R.B."/>
            <person name="Hainaut M."/>
            <person name="Kuo R.C."/>
            <person name="LaButti K."/>
            <person name="Lindahl B.D."/>
            <person name="Lindquist E.A."/>
            <person name="Lipzen A."/>
            <person name="Khouja H.R."/>
            <person name="Magnuson J."/>
            <person name="Murat C."/>
            <person name="Ohm R.A."/>
            <person name="Singer S.W."/>
            <person name="Spatafora J.W."/>
            <person name="Wang M."/>
            <person name="Veneault-Fourrey C."/>
            <person name="Henrissat B."/>
            <person name="Grigoriev I.V."/>
            <person name="Martin F.M."/>
            <person name="Perotto S."/>
        </authorList>
    </citation>
    <scope>NUCLEOTIDE SEQUENCE [LARGE SCALE GENOMIC DNA]</scope>
    <source>
        <strain evidence="3 4">ATCC 22711</strain>
    </source>
</reference>
<proteinExistence type="predicted"/>
<evidence type="ECO:0000313" key="4">
    <source>
        <dbReference type="Proteomes" id="UP000241818"/>
    </source>
</evidence>
<gene>
    <name evidence="3" type="ORF">M430DRAFT_117771</name>
</gene>
<dbReference type="Pfam" id="PF02137">
    <property type="entry name" value="A_deamin"/>
    <property type="match status" value="1"/>
</dbReference>
<feature type="compositionally biased region" description="Low complexity" evidence="1">
    <location>
        <begin position="171"/>
        <end position="187"/>
    </location>
</feature>
<dbReference type="GO" id="GO:0043829">
    <property type="term" value="F:tRNA-specific adenosine-37 deaminase activity"/>
    <property type="evidence" value="ECO:0007669"/>
    <property type="project" value="TreeGrafter"/>
</dbReference>
<dbReference type="Proteomes" id="UP000241818">
    <property type="component" value="Unassembled WGS sequence"/>
</dbReference>
<dbReference type="SMART" id="SM00552">
    <property type="entry name" value="ADEAMc"/>
    <property type="match status" value="1"/>
</dbReference>
<dbReference type="EMBL" id="KZ679009">
    <property type="protein sequence ID" value="PSS21854.1"/>
    <property type="molecule type" value="Genomic_DNA"/>
</dbReference>
<evidence type="ECO:0000313" key="3">
    <source>
        <dbReference type="EMBL" id="PSS21854.1"/>
    </source>
</evidence>
<dbReference type="GO" id="GO:0003723">
    <property type="term" value="F:RNA binding"/>
    <property type="evidence" value="ECO:0007669"/>
    <property type="project" value="InterPro"/>
</dbReference>
<accession>A0A2T3B517</accession>
<dbReference type="PANTHER" id="PTHR47803:SF1">
    <property type="entry name" value="TRNA-SPECIFIC ADENOSINE DEAMINASE 1"/>
    <property type="match status" value="1"/>
</dbReference>
<evidence type="ECO:0000259" key="2">
    <source>
        <dbReference type="PROSITE" id="PS50141"/>
    </source>
</evidence>
<evidence type="ECO:0000256" key="1">
    <source>
        <dbReference type="SAM" id="MobiDB-lite"/>
    </source>
</evidence>
<feature type="region of interest" description="Disordered" evidence="1">
    <location>
        <begin position="156"/>
        <end position="188"/>
    </location>
</feature>
<feature type="domain" description="A to I editase" evidence="2">
    <location>
        <begin position="53"/>
        <end position="383"/>
    </location>
</feature>
<dbReference type="GeneID" id="36569763"/>
<protein>
    <recommendedName>
        <fullName evidence="2">A to I editase domain-containing protein</fullName>
    </recommendedName>
</protein>
<dbReference type="InterPro" id="IPR002466">
    <property type="entry name" value="A_deamin"/>
</dbReference>
<keyword evidence="4" id="KW-1185">Reference proteome</keyword>